<dbReference type="Proteomes" id="UP000011690">
    <property type="component" value="Unassembled WGS sequence"/>
</dbReference>
<evidence type="ECO:0000313" key="1">
    <source>
        <dbReference type="EMBL" id="ELY42670.1"/>
    </source>
</evidence>
<accession>L9VZM0</accession>
<keyword evidence="2" id="KW-1185">Reference proteome</keyword>
<gene>
    <name evidence="1" type="ORF">C494_20248</name>
</gene>
<dbReference type="AlphaFoldDB" id="L9VZM0"/>
<dbReference type="EMBL" id="AOHY01000059">
    <property type="protein sequence ID" value="ELY42670.1"/>
    <property type="molecule type" value="Genomic_DNA"/>
</dbReference>
<proteinExistence type="predicted"/>
<evidence type="ECO:0000313" key="2">
    <source>
        <dbReference type="Proteomes" id="UP000011690"/>
    </source>
</evidence>
<comment type="caution">
    <text evidence="1">The sequence shown here is derived from an EMBL/GenBank/DDBJ whole genome shotgun (WGS) entry which is preliminary data.</text>
</comment>
<name>L9VZM0_9EURY</name>
<protein>
    <submittedName>
        <fullName evidence="1">Uncharacterized protein</fullName>
    </submittedName>
</protein>
<sequence length="61" mass="6659">MVAVTGEDIELGGTLETAMHENLGQVTASHEQRHGWYRSNVMYSSPLHGFKISSGISSQLI</sequence>
<organism evidence="1 2">
    <name type="scientific">Natronorubrum bangense JCM 10635</name>
    <dbReference type="NCBI Taxonomy" id="1227500"/>
    <lineage>
        <taxon>Archaea</taxon>
        <taxon>Methanobacteriati</taxon>
        <taxon>Methanobacteriota</taxon>
        <taxon>Stenosarchaea group</taxon>
        <taxon>Halobacteria</taxon>
        <taxon>Halobacteriales</taxon>
        <taxon>Natrialbaceae</taxon>
        <taxon>Natronorubrum</taxon>
    </lineage>
</organism>
<reference evidence="1 2" key="1">
    <citation type="journal article" date="2014" name="PLoS Genet.">
        <title>Phylogenetically driven sequencing of extremely halophilic archaea reveals strategies for static and dynamic osmo-response.</title>
        <authorList>
            <person name="Becker E.A."/>
            <person name="Seitzer P.M."/>
            <person name="Tritt A."/>
            <person name="Larsen D."/>
            <person name="Krusor M."/>
            <person name="Yao A.I."/>
            <person name="Wu D."/>
            <person name="Madern D."/>
            <person name="Eisen J.A."/>
            <person name="Darling A.E."/>
            <person name="Facciotti M.T."/>
        </authorList>
    </citation>
    <scope>NUCLEOTIDE SEQUENCE [LARGE SCALE GENOMIC DNA]</scope>
    <source>
        <strain evidence="1 2">JCM 10635</strain>
    </source>
</reference>